<gene>
    <name evidence="1" type="ORF">LEP1GSC108_2457</name>
</gene>
<evidence type="ECO:0000313" key="2">
    <source>
        <dbReference type="Proteomes" id="UP000012118"/>
    </source>
</evidence>
<comment type="caution">
    <text evidence="1">The sequence shown here is derived from an EMBL/GenBank/DDBJ whole genome shotgun (WGS) entry which is preliminary data.</text>
</comment>
<keyword evidence="2" id="KW-1185">Reference proteome</keyword>
<dbReference type="RefSeq" id="WP_004503507.1">
    <property type="nucleotide sequence ID" value="NZ_AHNU02000049.1"/>
</dbReference>
<dbReference type="Proteomes" id="UP000012118">
    <property type="component" value="Unassembled WGS sequence"/>
</dbReference>
<sequence length="561" mass="65843">MEIDLNNLSKEHSKILDQIWKNGINDFNQFYDSQILEYSNDLNYLLSGAATRDVYLNRIYESICYLKLLKKIFQEEQVESVKIKNLTIEKMLKADPELKKIRISFSIKKRIQELILIPVAYLLSIYRMIKEFALVRFYICNYDIPNEVILFDSFLIESSFPEGRFNDIYFPGLQELIREKSKVFYLFTILLKKYRVNLLRLKNSNIRFIHRYQFLKLSDLCSAAMKPILILKYLYKKNIIFQSLDIAKSFRYELVRTSVAGSIFDSVLNYRFIYRLKQKNIKIDKFIDWFENQQIDRGYALGLRQFYGNSKYFGCLGSVPIKTQFHLYPTKNELNTKLVPEHLFVIGRNYIPDYTESCKGLKLDTMPAFRYTHLYKEDNISFSNFSKNSGNFKILVTLPIEFSQTLKILKIINNIKILLNSEFSFYLKFHPAYSSQLIEKFLKKNEISDFPILKGNIGDCLSDKQLLISSNSSTCLEALAFGIPVLVVTSNDGITHLSFSENITKEIWGLCYDEGEVLKNILYFSKNYDSDYFQSIGKKIKNENFVKLDSSSLKHFTNLVF</sequence>
<dbReference type="AlphaFoldDB" id="M6Q279"/>
<reference evidence="1 2" key="1">
    <citation type="submission" date="2013-01" db="EMBL/GenBank/DDBJ databases">
        <authorList>
            <person name="Harkins D.M."/>
            <person name="Durkin A.S."/>
            <person name="Brinkac L.M."/>
            <person name="Haft D.H."/>
            <person name="Selengut J.D."/>
            <person name="Sanka R."/>
            <person name="DePew J."/>
            <person name="Purushe J."/>
            <person name="Chanthongthip A."/>
            <person name="Lattana O."/>
            <person name="Phetsouvanh R."/>
            <person name="Newton P.N."/>
            <person name="Vinetz J.M."/>
            <person name="Sutton G.G."/>
            <person name="Nierman W.C."/>
            <person name="Fouts D.E."/>
        </authorList>
    </citation>
    <scope>NUCLEOTIDE SEQUENCE [LARGE SCALE GENOMIC DNA]</scope>
    <source>
        <strain evidence="1 2">UI 13098</strain>
    </source>
</reference>
<evidence type="ECO:0000313" key="1">
    <source>
        <dbReference type="EMBL" id="EMN89641.1"/>
    </source>
</evidence>
<name>M6Q279_9LEPT</name>
<dbReference type="EMBL" id="AHNU02000049">
    <property type="protein sequence ID" value="EMN89641.1"/>
    <property type="molecule type" value="Genomic_DNA"/>
</dbReference>
<organism evidence="1 2">
    <name type="scientific">Leptospira weilii str. UI 13098</name>
    <dbReference type="NCBI Taxonomy" id="1088542"/>
    <lineage>
        <taxon>Bacteria</taxon>
        <taxon>Pseudomonadati</taxon>
        <taxon>Spirochaetota</taxon>
        <taxon>Spirochaetia</taxon>
        <taxon>Leptospirales</taxon>
        <taxon>Leptospiraceae</taxon>
        <taxon>Leptospira</taxon>
    </lineage>
</organism>
<proteinExistence type="predicted"/>
<evidence type="ECO:0008006" key="3">
    <source>
        <dbReference type="Google" id="ProtNLM"/>
    </source>
</evidence>
<protein>
    <recommendedName>
        <fullName evidence="3">Capsule polysaccharide biosynthesis protein</fullName>
    </recommendedName>
</protein>
<accession>M6Q279</accession>